<protein>
    <submittedName>
        <fullName evidence="1">Uncharacterized protein</fullName>
    </submittedName>
</protein>
<evidence type="ECO:0000313" key="1">
    <source>
        <dbReference type="EMBL" id="OQR93228.1"/>
    </source>
</evidence>
<name>A0A1V9Z5D8_ACHHY</name>
<sequence>MDDSLRARTLRFVQRCNQSMDGVIPRAPLQRSVVARLVAAHDAWAANCEEFPTHVLDVELDSISCAVATQQLSTNDVVHALTPDHIVVAWRLHGIGVVNLSNVLIHFLFPHDFAAHAQRSSIASILAALSLATTRTHTAGHARAIIDYVVACYVAVEASPTTRSVLRATLSALIEALNTAVTDASLQTLLLDAYAPHKHLASVQALVRSQMRSFFSTPHAPSQCIERLGRVTDAAVVHALVREASATPAQLTANVAHESFRGLVDYLNRDGPQLMLLLFSLAHDMADTGIRSMQSDVVVASLRLAAAAAPAPVHYHEWFHAHFSASHVATADAASPSVCLRSPCQLLSSRRSVQYMTALLGDELREAPDVATVEMALRAVKSHAAEHPEFVWTYVSLARSRLHQLQAAAIDTPRSVQAPPSVSDATKAEVREYVDGFLDTGRVSAKLRQRILLQGHLWQSVLRPYLLTAEHDAATPFAQLLGWAQLVHALVLEKAISEAEYAPFVQRMNAMVAARVAFEQTRRRSLASLVRELAAGGDASALQAQMTARVRGQLEQNAIDAAVRDIQEACAAWLATPDAETAGNQLCSFLQAIAGLNGVDSRPLQTRLMQWATEAVRDSVQEVPRLGWLLGATGVALSEGPAVVAVLEVRLARVEPDDVLTAFRTCAEFAKAVGQLAPEALHTFVPVAAVQFLYWVSLRHHYHGLESAEWLQTSVRGLEETLFEARQDAVLEATTFFPVWLRWELHSGLPHDASRIECLAMHFLRIKEHVDVAAITTVCALGKELLRHQETCTEPATADAIVAGGKVTASAIPLRLICDAQVHPCWTRSKKRRRTDDSSSCDRALGLSLFQHALAMVMHRCSHKANLVTALVTILTEHANSRLPHLDALRQAAFLSMLLEMVAIAVPVAPLQPKAHAALQTLATLHMTRLTPWHPRVTSVMVAASLSFSQHELLPVPLAVVAEHMAPVVAASAVFFWSMVNTALVEERSGSLVALFDQLHRTLVVGSSARRRSLDTLPYPREWHSVFLRLVSHWLCWGMVVDASLLEAKLSLIEEPVGTSFMQLAHAAWSQWIDAASGDSTAYAVLLVQLAARALALHPRACGQRLIASAATAPQVAVWSLLVTSQLPPTAHTTCLQVHTTAWVQHVCTAFVTYSTATEPWQLSPALSLSFPAVVREMLAAADRMQFPIEDRGLRAAISRLVPATVEAPLPNSTSTPDELWQDSAFDAY</sequence>
<dbReference type="AlphaFoldDB" id="A0A1V9Z5D8"/>
<proteinExistence type="predicted"/>
<evidence type="ECO:0000313" key="2">
    <source>
        <dbReference type="Proteomes" id="UP000243579"/>
    </source>
</evidence>
<comment type="caution">
    <text evidence="1">The sequence shown here is derived from an EMBL/GenBank/DDBJ whole genome shotgun (WGS) entry which is preliminary data.</text>
</comment>
<organism evidence="1 2">
    <name type="scientific">Achlya hypogyna</name>
    <name type="common">Oomycete</name>
    <name type="synonym">Protoachlya hypogyna</name>
    <dbReference type="NCBI Taxonomy" id="1202772"/>
    <lineage>
        <taxon>Eukaryota</taxon>
        <taxon>Sar</taxon>
        <taxon>Stramenopiles</taxon>
        <taxon>Oomycota</taxon>
        <taxon>Saprolegniomycetes</taxon>
        <taxon>Saprolegniales</taxon>
        <taxon>Achlyaceae</taxon>
        <taxon>Achlya</taxon>
    </lineage>
</organism>
<dbReference type="Proteomes" id="UP000243579">
    <property type="component" value="Unassembled WGS sequence"/>
</dbReference>
<reference evidence="1 2" key="1">
    <citation type="journal article" date="2014" name="Genome Biol. Evol.">
        <title>The secreted proteins of Achlya hypogyna and Thraustotheca clavata identify the ancestral oomycete secretome and reveal gene acquisitions by horizontal gene transfer.</title>
        <authorList>
            <person name="Misner I."/>
            <person name="Blouin N."/>
            <person name="Leonard G."/>
            <person name="Richards T.A."/>
            <person name="Lane C.E."/>
        </authorList>
    </citation>
    <scope>NUCLEOTIDE SEQUENCE [LARGE SCALE GENOMIC DNA]</scope>
    <source>
        <strain evidence="1 2">ATCC 48635</strain>
    </source>
</reference>
<dbReference type="EMBL" id="JNBR01000420">
    <property type="protein sequence ID" value="OQR93228.1"/>
    <property type="molecule type" value="Genomic_DNA"/>
</dbReference>
<dbReference type="OrthoDB" id="79546at2759"/>
<gene>
    <name evidence="1" type="ORF">ACHHYP_02775</name>
</gene>
<keyword evidence="2" id="KW-1185">Reference proteome</keyword>
<accession>A0A1V9Z5D8</accession>